<name>A0A7C9JRF7_9BACT</name>
<keyword evidence="1" id="KW-0812">Transmembrane</keyword>
<protein>
    <submittedName>
        <fullName evidence="2">Uncharacterized protein</fullName>
    </submittedName>
</protein>
<gene>
    <name evidence="2" type="ORF">D1639_09100</name>
</gene>
<keyword evidence="1" id="KW-1133">Transmembrane helix</keyword>
<feature type="transmembrane region" description="Helical" evidence="1">
    <location>
        <begin position="37"/>
        <end position="60"/>
    </location>
</feature>
<accession>A0A7C9JRF7</accession>
<sequence length="112" mass="12439">MDSVIQSVAFCFFALLEALFSTDLPFAPLLDMGTWQWFVEIALRGTFARAIVAAPVAYYARCKGYSWCGFFLIAMLFMPAGVVAVLVALPRIEGDRLVWPKDGGGRPTRDLR</sequence>
<dbReference type="AlphaFoldDB" id="A0A7C9JRF7"/>
<evidence type="ECO:0000256" key="1">
    <source>
        <dbReference type="SAM" id="Phobius"/>
    </source>
</evidence>
<keyword evidence="1" id="KW-0472">Membrane</keyword>
<dbReference type="EMBL" id="QWKH01000083">
    <property type="protein sequence ID" value="NBI35175.1"/>
    <property type="molecule type" value="Genomic_DNA"/>
</dbReference>
<comment type="caution">
    <text evidence="2">The sequence shown here is derived from an EMBL/GenBank/DDBJ whole genome shotgun (WGS) entry which is preliminary data.</text>
</comment>
<feature type="transmembrane region" description="Helical" evidence="1">
    <location>
        <begin position="67"/>
        <end position="89"/>
    </location>
</feature>
<proteinExistence type="predicted"/>
<reference evidence="2" key="1">
    <citation type="submission" date="2018-08" db="EMBL/GenBank/DDBJ databases">
        <title>Murine metabolic-syndrome-specific gut microbial biobank.</title>
        <authorList>
            <person name="Liu C."/>
        </authorList>
    </citation>
    <scope>NUCLEOTIDE SEQUENCE [LARGE SCALE GENOMIC DNA]</scope>
    <source>
        <strain evidence="2">Z82</strain>
    </source>
</reference>
<organism evidence="2">
    <name type="scientific">Muribaculaceae bacterium Z82</name>
    <dbReference type="NCBI Taxonomy" id="2304548"/>
    <lineage>
        <taxon>Bacteria</taxon>
        <taxon>Pseudomonadati</taxon>
        <taxon>Bacteroidota</taxon>
        <taxon>Bacteroidia</taxon>
        <taxon>Bacteroidales</taxon>
        <taxon>Muribaculaceae</taxon>
    </lineage>
</organism>
<evidence type="ECO:0000313" key="2">
    <source>
        <dbReference type="EMBL" id="NBI35175.1"/>
    </source>
</evidence>